<dbReference type="HOGENOM" id="CLU_133145_1_1_4"/>
<dbReference type="OrthoDB" id="198760at2"/>
<reference evidence="2 3" key="1">
    <citation type="submission" date="2011-11" db="EMBL/GenBank/DDBJ databases">
        <authorList>
            <person name="Weinstock G."/>
            <person name="Sodergren E."/>
            <person name="Clifton S."/>
            <person name="Fulton L."/>
            <person name="Fulton B."/>
            <person name="Courtney L."/>
            <person name="Fronick C."/>
            <person name="Harrison M."/>
            <person name="Strong C."/>
            <person name="Farmer C."/>
            <person name="Delahaunty K."/>
            <person name="Markovic C."/>
            <person name="Hall O."/>
            <person name="Minx P."/>
            <person name="Tomlinson C."/>
            <person name="Mitreva M."/>
            <person name="Hou S."/>
            <person name="Chen J."/>
            <person name="Wollam A."/>
            <person name="Pepin K.H."/>
            <person name="Johnson M."/>
            <person name="Bhonagiri V."/>
            <person name="Zhang X."/>
            <person name="Suruliraj S."/>
            <person name="Warren W."/>
            <person name="Chinwalla A."/>
            <person name="Mardis E.R."/>
            <person name="Wilson R.K."/>
        </authorList>
    </citation>
    <scope>NUCLEOTIDE SEQUENCE [LARGE SCALE GENOMIC DNA]</scope>
    <source>
        <strain evidence="2 3">YIT 11816</strain>
    </source>
</reference>
<evidence type="ECO:0008006" key="4">
    <source>
        <dbReference type="Google" id="ProtNLM"/>
    </source>
</evidence>
<dbReference type="Gene3D" id="3.10.450.360">
    <property type="match status" value="1"/>
</dbReference>
<keyword evidence="1" id="KW-0732">Signal</keyword>
<feature type="chain" id="PRO_5003588870" description="PepSY domain-containing protein" evidence="1">
    <location>
        <begin position="26"/>
        <end position="142"/>
    </location>
</feature>
<comment type="caution">
    <text evidence="2">The sequence shown here is derived from an EMBL/GenBank/DDBJ whole genome shotgun (WGS) entry which is preliminary data.</text>
</comment>
<dbReference type="SUPFAM" id="SSF160574">
    <property type="entry name" value="BT0923-like"/>
    <property type="match status" value="1"/>
</dbReference>
<evidence type="ECO:0000313" key="2">
    <source>
        <dbReference type="EMBL" id="EHY32024.1"/>
    </source>
</evidence>
<dbReference type="EMBL" id="AFBQ01000071">
    <property type="protein sequence ID" value="EHY32024.1"/>
    <property type="molecule type" value="Genomic_DNA"/>
</dbReference>
<dbReference type="Proteomes" id="UP000004956">
    <property type="component" value="Unassembled WGS sequence"/>
</dbReference>
<evidence type="ECO:0000256" key="1">
    <source>
        <dbReference type="SAM" id="SignalP"/>
    </source>
</evidence>
<gene>
    <name evidence="2" type="ORF">HMPREF9440_00587</name>
</gene>
<dbReference type="RefSeq" id="WP_008541167.1">
    <property type="nucleotide sequence ID" value="NZ_JH604894.1"/>
</dbReference>
<feature type="signal peptide" evidence="1">
    <location>
        <begin position="1"/>
        <end position="25"/>
    </location>
</feature>
<dbReference type="PATRIC" id="fig|762967.3.peg.481"/>
<proteinExistence type="predicted"/>
<protein>
    <recommendedName>
        <fullName evidence="4">PepSY domain-containing protein</fullName>
    </recommendedName>
</protein>
<accession>H3KCY3</accession>
<organism evidence="2 3">
    <name type="scientific">Sutterella parvirubra YIT 11816</name>
    <dbReference type="NCBI Taxonomy" id="762967"/>
    <lineage>
        <taxon>Bacteria</taxon>
        <taxon>Pseudomonadati</taxon>
        <taxon>Pseudomonadota</taxon>
        <taxon>Betaproteobacteria</taxon>
        <taxon>Burkholderiales</taxon>
        <taxon>Sutterellaceae</taxon>
        <taxon>Sutterella</taxon>
    </lineage>
</organism>
<dbReference type="STRING" id="762967.HMPREF9440_00587"/>
<keyword evidence="3" id="KW-1185">Reference proteome</keyword>
<evidence type="ECO:0000313" key="3">
    <source>
        <dbReference type="Proteomes" id="UP000004956"/>
    </source>
</evidence>
<name>H3KCY3_9BURK</name>
<sequence length="142" mass="15703">MLKAKPLTIAAVATFAALASLSAQAKDLREADVPEAVRAAVSQALPNAQVTEWDFDDGRYEAELREGRLEAKLELSPEGRILKSKRDVAAEAIPTNVREEVLRRRPGAEILGANLHEEEGKTWWDVGVKLENGRHKNEIVRP</sequence>
<dbReference type="AlphaFoldDB" id="H3KCY3"/>